<dbReference type="InterPro" id="IPR011990">
    <property type="entry name" value="TPR-like_helical_dom_sf"/>
</dbReference>
<feature type="transmembrane region" description="Helical" evidence="3">
    <location>
        <begin position="169"/>
        <end position="187"/>
    </location>
</feature>
<evidence type="ECO:0000313" key="5">
    <source>
        <dbReference type="Proteomes" id="UP001162734"/>
    </source>
</evidence>
<dbReference type="EMBL" id="AP025592">
    <property type="protein sequence ID" value="BDG07400.1"/>
    <property type="molecule type" value="Genomic_DNA"/>
</dbReference>
<feature type="transmembrane region" description="Helical" evidence="3">
    <location>
        <begin position="317"/>
        <end position="335"/>
    </location>
</feature>
<keyword evidence="3" id="KW-0472">Membrane</keyword>
<keyword evidence="3" id="KW-0812">Transmembrane</keyword>
<dbReference type="PANTHER" id="PTHR44227">
    <property type="match status" value="1"/>
</dbReference>
<feature type="transmembrane region" description="Helical" evidence="3">
    <location>
        <begin position="370"/>
        <end position="394"/>
    </location>
</feature>
<gene>
    <name evidence="4" type="ORF">AMPC_05130</name>
</gene>
<feature type="transmembrane region" description="Helical" evidence="3">
    <location>
        <begin position="105"/>
        <end position="123"/>
    </location>
</feature>
<keyword evidence="2" id="KW-0802">TPR repeat</keyword>
<keyword evidence="5" id="KW-1185">Reference proteome</keyword>
<dbReference type="PANTHER" id="PTHR44227:SF3">
    <property type="entry name" value="PROTEIN O-MANNOSYL-TRANSFERASE TMTC4"/>
    <property type="match status" value="1"/>
</dbReference>
<dbReference type="SUPFAM" id="SSF48452">
    <property type="entry name" value="TPR-like"/>
    <property type="match status" value="1"/>
</dbReference>
<evidence type="ECO:0000313" key="4">
    <source>
        <dbReference type="EMBL" id="BDG07400.1"/>
    </source>
</evidence>
<evidence type="ECO:0000256" key="1">
    <source>
        <dbReference type="ARBA" id="ARBA00022737"/>
    </source>
</evidence>
<keyword evidence="1" id="KW-0677">Repeat</keyword>
<reference evidence="5" key="1">
    <citation type="journal article" date="2022" name="Int. J. Syst. Evol. Microbiol.">
        <title>Anaeromyxobacter oryzae sp. nov., Anaeromyxobacter diazotrophicus sp. nov. and Anaeromyxobacter paludicola sp. nov., isolated from paddy soils.</title>
        <authorList>
            <person name="Itoh H."/>
            <person name="Xu Z."/>
            <person name="Mise K."/>
            <person name="Masuda Y."/>
            <person name="Ushijima N."/>
            <person name="Hayakawa C."/>
            <person name="Shiratori Y."/>
            <person name="Senoo K."/>
        </authorList>
    </citation>
    <scope>NUCLEOTIDE SEQUENCE [LARGE SCALE GENOMIC DNA]</scope>
    <source>
        <strain evidence="5">Red630</strain>
    </source>
</reference>
<dbReference type="Proteomes" id="UP001162734">
    <property type="component" value="Chromosome"/>
</dbReference>
<dbReference type="RefSeq" id="WP_248344116.1">
    <property type="nucleotide sequence ID" value="NZ_AP025592.1"/>
</dbReference>
<feature type="transmembrane region" description="Helical" evidence="3">
    <location>
        <begin position="341"/>
        <end position="363"/>
    </location>
</feature>
<feature type="transmembrane region" description="Helical" evidence="3">
    <location>
        <begin position="21"/>
        <end position="39"/>
    </location>
</feature>
<keyword evidence="3" id="KW-1133">Transmembrane helix</keyword>
<dbReference type="Gene3D" id="1.25.40.10">
    <property type="entry name" value="Tetratricopeptide repeat domain"/>
    <property type="match status" value="1"/>
</dbReference>
<feature type="transmembrane region" description="Helical" evidence="3">
    <location>
        <begin position="73"/>
        <end position="93"/>
    </location>
</feature>
<name>A0ABN6N2G8_9BACT</name>
<feature type="transmembrane region" description="Helical" evidence="3">
    <location>
        <begin position="199"/>
        <end position="226"/>
    </location>
</feature>
<feature type="transmembrane region" description="Helical" evidence="3">
    <location>
        <begin position="406"/>
        <end position="423"/>
    </location>
</feature>
<evidence type="ECO:0000256" key="3">
    <source>
        <dbReference type="SAM" id="Phobius"/>
    </source>
</evidence>
<feature type="transmembrane region" description="Helical" evidence="3">
    <location>
        <begin position="138"/>
        <end position="157"/>
    </location>
</feature>
<protein>
    <submittedName>
        <fullName evidence="4">Uncharacterized protein</fullName>
    </submittedName>
</protein>
<sequence length="526" mass="55602">MIPAGQSGPRRPAWSASLRSALAALAIAAAVVLVYLPALRNGFVSYDDDVYLMDNPLLHGFHLPGLWSAFTEFHAILWIPLTWVSLGLDAALWGPGPFGFHLTNVLLHALDAALAFLVGRALLLRRPDWLPAQGGQRAAGLAAAAAALLWALHPLRVESVAWIVERKDVLSGCFALLATGAWLRYARRREEGGPAAAPYALALALFVAAVLSKPMVVTWPAVLLLLDGLLGRLGDRAGWRRAILEKLPFLAASLASAALTAAAQRPVIRSLEALPAAARLVSVAYAVEQYLLSTLWPARLAPFYPHRMAAVLSSPRHLAAVPVVLALAGLVAWQARRRPWLAAAAAYSGVTLLPASGLVQVAAQSHADRFTYLPSLGFALVAGALVAHLAAAAAAPGRARRALGDLGLAAAAALLVAGALLTVRQLDHWRDGVAFWSRAVAVDPDLGIGYWFRARDRAAAGDLAGALEDLDRSGAIAARKGVGLRKVYRLRAEVLARLGREPEASRDLAAAEALDAAAGEPAPHWK</sequence>
<organism evidence="4 5">
    <name type="scientific">Anaeromyxobacter paludicola</name>
    <dbReference type="NCBI Taxonomy" id="2918171"/>
    <lineage>
        <taxon>Bacteria</taxon>
        <taxon>Pseudomonadati</taxon>
        <taxon>Myxococcota</taxon>
        <taxon>Myxococcia</taxon>
        <taxon>Myxococcales</taxon>
        <taxon>Cystobacterineae</taxon>
        <taxon>Anaeromyxobacteraceae</taxon>
        <taxon>Anaeromyxobacter</taxon>
    </lineage>
</organism>
<dbReference type="InterPro" id="IPR052346">
    <property type="entry name" value="O-mannosyl-transferase_TMTC"/>
</dbReference>
<evidence type="ECO:0000256" key="2">
    <source>
        <dbReference type="ARBA" id="ARBA00022803"/>
    </source>
</evidence>
<proteinExistence type="predicted"/>
<accession>A0ABN6N2G8</accession>